<dbReference type="InterPro" id="IPR036271">
    <property type="entry name" value="Tet_transcr_reg_TetR-rel_C_sf"/>
</dbReference>
<dbReference type="Pfam" id="PF00440">
    <property type="entry name" value="TetR_N"/>
    <property type="match status" value="1"/>
</dbReference>
<keyword evidence="7" id="KW-1185">Reference proteome</keyword>
<dbReference type="InterPro" id="IPR001647">
    <property type="entry name" value="HTH_TetR"/>
</dbReference>
<dbReference type="PANTHER" id="PTHR47506:SF1">
    <property type="entry name" value="HTH-TYPE TRANSCRIPTIONAL REGULATOR YJDC"/>
    <property type="match status" value="1"/>
</dbReference>
<sequence length="197" mass="20600">MPVLGRPRAFDRDAALQAAVEVFWRQGFLATSMNDLCAAMGIRSPSLYAAFGSKEALYAEAIGRYSAAADELIWNHVGGSATVRAGMQTALLAAAGVVAGREGMPSGCMVTLATGEECPGGSPDTARHAREGSLAKLRAGLERAVAAGELPQSTNIDRLARFYLGVVQGMAIQGRDGADLADLQDMARTAMAAWPEK</sequence>
<evidence type="ECO:0000256" key="2">
    <source>
        <dbReference type="ARBA" id="ARBA00023125"/>
    </source>
</evidence>
<feature type="DNA-binding region" description="H-T-H motif" evidence="4">
    <location>
        <begin position="32"/>
        <end position="51"/>
    </location>
</feature>
<dbReference type="EMBL" id="JACHLK010000002">
    <property type="protein sequence ID" value="MBB6558277.1"/>
    <property type="molecule type" value="Genomic_DNA"/>
</dbReference>
<dbReference type="PROSITE" id="PS50977">
    <property type="entry name" value="HTH_TETR_2"/>
    <property type="match status" value="1"/>
</dbReference>
<protein>
    <submittedName>
        <fullName evidence="6">AcrR family transcriptional regulator</fullName>
    </submittedName>
</protein>
<dbReference type="GO" id="GO:0003677">
    <property type="term" value="F:DNA binding"/>
    <property type="evidence" value="ECO:0007669"/>
    <property type="project" value="UniProtKB-UniRule"/>
</dbReference>
<dbReference type="Gene3D" id="1.10.357.10">
    <property type="entry name" value="Tetracycline Repressor, domain 2"/>
    <property type="match status" value="1"/>
</dbReference>
<evidence type="ECO:0000256" key="1">
    <source>
        <dbReference type="ARBA" id="ARBA00023015"/>
    </source>
</evidence>
<keyword evidence="3" id="KW-0804">Transcription</keyword>
<feature type="domain" description="HTH tetR-type" evidence="5">
    <location>
        <begin position="9"/>
        <end position="69"/>
    </location>
</feature>
<name>A0A7X0PAZ5_9BURK</name>
<evidence type="ECO:0000259" key="5">
    <source>
        <dbReference type="PROSITE" id="PS50977"/>
    </source>
</evidence>
<evidence type="ECO:0000313" key="7">
    <source>
        <dbReference type="Proteomes" id="UP000575083"/>
    </source>
</evidence>
<proteinExistence type="predicted"/>
<organism evidence="6 7">
    <name type="scientific">Acidovorax soli</name>
    <dbReference type="NCBI Taxonomy" id="592050"/>
    <lineage>
        <taxon>Bacteria</taxon>
        <taxon>Pseudomonadati</taxon>
        <taxon>Pseudomonadota</taxon>
        <taxon>Betaproteobacteria</taxon>
        <taxon>Burkholderiales</taxon>
        <taxon>Comamonadaceae</taxon>
        <taxon>Acidovorax</taxon>
    </lineage>
</organism>
<keyword evidence="1" id="KW-0805">Transcription regulation</keyword>
<evidence type="ECO:0000256" key="3">
    <source>
        <dbReference type="ARBA" id="ARBA00023163"/>
    </source>
</evidence>
<dbReference type="InterPro" id="IPR009057">
    <property type="entry name" value="Homeodomain-like_sf"/>
</dbReference>
<comment type="caution">
    <text evidence="6">The sequence shown here is derived from an EMBL/GenBank/DDBJ whole genome shotgun (WGS) entry which is preliminary data.</text>
</comment>
<dbReference type="PANTHER" id="PTHR47506">
    <property type="entry name" value="TRANSCRIPTIONAL REGULATORY PROTEIN"/>
    <property type="match status" value="1"/>
</dbReference>
<dbReference type="Gene3D" id="1.10.10.60">
    <property type="entry name" value="Homeodomain-like"/>
    <property type="match status" value="1"/>
</dbReference>
<dbReference type="PRINTS" id="PR00455">
    <property type="entry name" value="HTHTETR"/>
</dbReference>
<reference evidence="6 7" key="1">
    <citation type="submission" date="2020-08" db="EMBL/GenBank/DDBJ databases">
        <title>Functional genomics of gut bacteria from endangered species of beetles.</title>
        <authorList>
            <person name="Carlos-Shanley C."/>
        </authorList>
    </citation>
    <scope>NUCLEOTIDE SEQUENCE [LARGE SCALE GENOMIC DNA]</scope>
    <source>
        <strain evidence="6 7">S00198</strain>
    </source>
</reference>
<dbReference type="SUPFAM" id="SSF46689">
    <property type="entry name" value="Homeodomain-like"/>
    <property type="match status" value="1"/>
</dbReference>
<evidence type="ECO:0000256" key="4">
    <source>
        <dbReference type="PROSITE-ProRule" id="PRU00335"/>
    </source>
</evidence>
<dbReference type="InterPro" id="IPR011075">
    <property type="entry name" value="TetR_C"/>
</dbReference>
<dbReference type="SUPFAM" id="SSF48498">
    <property type="entry name" value="Tetracyclin repressor-like, C-terminal domain"/>
    <property type="match status" value="1"/>
</dbReference>
<keyword evidence="2 4" id="KW-0238">DNA-binding</keyword>
<dbReference type="RefSeq" id="WP_184855729.1">
    <property type="nucleotide sequence ID" value="NZ_JACHLK010000002.1"/>
</dbReference>
<dbReference type="AlphaFoldDB" id="A0A7X0PAZ5"/>
<accession>A0A7X0PAZ5</accession>
<dbReference type="Proteomes" id="UP000575083">
    <property type="component" value="Unassembled WGS sequence"/>
</dbReference>
<dbReference type="Pfam" id="PF16925">
    <property type="entry name" value="TetR_C_13"/>
    <property type="match status" value="1"/>
</dbReference>
<gene>
    <name evidence="6" type="ORF">HNP48_000941</name>
</gene>
<evidence type="ECO:0000313" key="6">
    <source>
        <dbReference type="EMBL" id="MBB6558277.1"/>
    </source>
</evidence>